<evidence type="ECO:0000313" key="2">
    <source>
        <dbReference type="EMBL" id="VFK73848.1"/>
    </source>
</evidence>
<organism evidence="1">
    <name type="scientific">Candidatus Kentrum sp. UNK</name>
    <dbReference type="NCBI Taxonomy" id="2126344"/>
    <lineage>
        <taxon>Bacteria</taxon>
        <taxon>Pseudomonadati</taxon>
        <taxon>Pseudomonadota</taxon>
        <taxon>Gammaproteobacteria</taxon>
        <taxon>Candidatus Kentrum</taxon>
    </lineage>
</organism>
<protein>
    <submittedName>
        <fullName evidence="1">Uncharacterized protein</fullName>
    </submittedName>
</protein>
<accession>A0A451AT81</accession>
<reference evidence="1" key="1">
    <citation type="submission" date="2019-02" db="EMBL/GenBank/DDBJ databases">
        <authorList>
            <person name="Gruber-Vodicka R. H."/>
            <person name="Seah K. B. B."/>
        </authorList>
    </citation>
    <scope>NUCLEOTIDE SEQUENCE</scope>
    <source>
        <strain evidence="2">BECK_BY19</strain>
        <strain evidence="1">BECK_BY8</strain>
    </source>
</reference>
<gene>
    <name evidence="1" type="ORF">BECKUNK1418G_GA0071005_13261</name>
    <name evidence="2" type="ORF">BECKUNK1418H_GA0071006_13211</name>
</gene>
<sequence length="163" mass="18787">MVTGLHRKCLRYLLSRIDEPLFHEDSFGFRHTGLISLGEIVIWPWSGSWTFGNKGTRLSWMPTFKASSTIVMENGVFQADYCRHTTRRGLLSLAGEYCPELPGLAVVPAWATFKRYADSFVVMCNNRAQAEKALTLVRSYYRKRTEVQSESGENAHREHRRRL</sequence>
<dbReference type="EMBL" id="CAADGD010000321">
    <property type="protein sequence ID" value="VFK73848.1"/>
    <property type="molecule type" value="Genomic_DNA"/>
</dbReference>
<evidence type="ECO:0000313" key="1">
    <source>
        <dbReference type="EMBL" id="VFK69197.1"/>
    </source>
</evidence>
<dbReference type="EMBL" id="CAADFZ010000326">
    <property type="protein sequence ID" value="VFK69197.1"/>
    <property type="molecule type" value="Genomic_DNA"/>
</dbReference>
<name>A0A451AT81_9GAMM</name>
<dbReference type="AlphaFoldDB" id="A0A451AT81"/>
<proteinExistence type="predicted"/>